<keyword evidence="2" id="KW-0472">Membrane</keyword>
<keyword evidence="4" id="KW-1185">Reference proteome</keyword>
<proteinExistence type="predicted"/>
<accession>A0ABY2BAQ9</accession>
<feature type="transmembrane region" description="Helical" evidence="2">
    <location>
        <begin position="26"/>
        <end position="44"/>
    </location>
</feature>
<evidence type="ECO:0000256" key="2">
    <source>
        <dbReference type="SAM" id="Phobius"/>
    </source>
</evidence>
<keyword evidence="2" id="KW-0812">Transmembrane</keyword>
<dbReference type="EMBL" id="SLWM01000021">
    <property type="protein sequence ID" value="TCO13984.1"/>
    <property type="molecule type" value="Genomic_DNA"/>
</dbReference>
<feature type="region of interest" description="Disordered" evidence="1">
    <location>
        <begin position="57"/>
        <end position="115"/>
    </location>
</feature>
<keyword evidence="2" id="KW-1133">Transmembrane helix</keyword>
<name>A0ABY2BAQ9_9ACTN</name>
<organism evidence="3 4">
    <name type="scientific">Kribbella orskensis</name>
    <dbReference type="NCBI Taxonomy" id="2512216"/>
    <lineage>
        <taxon>Bacteria</taxon>
        <taxon>Bacillati</taxon>
        <taxon>Actinomycetota</taxon>
        <taxon>Actinomycetes</taxon>
        <taxon>Propionibacteriales</taxon>
        <taxon>Kribbellaceae</taxon>
        <taxon>Kribbella</taxon>
    </lineage>
</organism>
<feature type="compositionally biased region" description="Low complexity" evidence="1">
    <location>
        <begin position="85"/>
        <end position="100"/>
    </location>
</feature>
<reference evidence="3 4" key="1">
    <citation type="journal article" date="2015" name="Stand. Genomic Sci.">
        <title>Genomic Encyclopedia of Bacterial and Archaeal Type Strains, Phase III: the genomes of soil and plant-associated and newly described type strains.</title>
        <authorList>
            <person name="Whitman W.B."/>
            <person name="Woyke T."/>
            <person name="Klenk H.P."/>
            <person name="Zhou Y."/>
            <person name="Lilburn T.G."/>
            <person name="Beck B.J."/>
            <person name="De Vos P."/>
            <person name="Vandamme P."/>
            <person name="Eisen J.A."/>
            <person name="Garrity G."/>
            <person name="Hugenholtz P."/>
            <person name="Kyrpides N.C."/>
        </authorList>
    </citation>
    <scope>NUCLEOTIDE SEQUENCE [LARGE SCALE GENOMIC DNA]</scope>
    <source>
        <strain evidence="3 4">VKM Ac-2538</strain>
    </source>
</reference>
<evidence type="ECO:0000313" key="3">
    <source>
        <dbReference type="EMBL" id="TCO13984.1"/>
    </source>
</evidence>
<evidence type="ECO:0000256" key="1">
    <source>
        <dbReference type="SAM" id="MobiDB-lite"/>
    </source>
</evidence>
<comment type="caution">
    <text evidence="3">The sequence shown here is derived from an EMBL/GenBank/DDBJ whole genome shotgun (WGS) entry which is preliminary data.</text>
</comment>
<protein>
    <recommendedName>
        <fullName evidence="5">LPXTG-motif cell wall-anchored protein</fullName>
    </recommendedName>
</protein>
<dbReference type="Proteomes" id="UP000295818">
    <property type="component" value="Unassembled WGS sequence"/>
</dbReference>
<evidence type="ECO:0008006" key="5">
    <source>
        <dbReference type="Google" id="ProtNLM"/>
    </source>
</evidence>
<evidence type="ECO:0000313" key="4">
    <source>
        <dbReference type="Proteomes" id="UP000295818"/>
    </source>
</evidence>
<gene>
    <name evidence="3" type="ORF">EV644_12164</name>
</gene>
<sequence>MVKATTHLLSIKLPATEIDPNSVKPGWVALLIVLALGAATVLLWRNMGKQLKKIDFDPDAGARDQAPSDVPPTTDSSADQAGAVGPTADQAQADAQPEAGAEAKTEAENGASQPK</sequence>